<reference evidence="1 2" key="1">
    <citation type="submission" date="2018-08" db="EMBL/GenBank/DDBJ databases">
        <title>A genome reference for cultivated species of the human gut microbiota.</title>
        <authorList>
            <person name="Zou Y."/>
            <person name="Xue W."/>
            <person name="Luo G."/>
        </authorList>
    </citation>
    <scope>NUCLEOTIDE SEQUENCE [LARGE SCALE GENOMIC DNA]</scope>
    <source>
        <strain evidence="1 2">AM40-30BH</strain>
    </source>
</reference>
<dbReference type="PROSITE" id="PS51257">
    <property type="entry name" value="PROKAR_LIPOPROTEIN"/>
    <property type="match status" value="1"/>
</dbReference>
<evidence type="ECO:0000313" key="1">
    <source>
        <dbReference type="EMBL" id="RHB35446.1"/>
    </source>
</evidence>
<name>A0A413VPF2_9BACE</name>
<accession>A0A413VPF2</accession>
<dbReference type="Proteomes" id="UP000284379">
    <property type="component" value="Unassembled WGS sequence"/>
</dbReference>
<dbReference type="AlphaFoldDB" id="A0A413VPF2"/>
<comment type="caution">
    <text evidence="1">The sequence shown here is derived from an EMBL/GenBank/DDBJ whole genome shotgun (WGS) entry which is preliminary data.</text>
</comment>
<dbReference type="Pfam" id="PF13149">
    <property type="entry name" value="Mfa_like_1"/>
    <property type="match status" value="1"/>
</dbReference>
<proteinExistence type="predicted"/>
<dbReference type="EMBL" id="QSGO01000006">
    <property type="protein sequence ID" value="RHB35446.1"/>
    <property type="molecule type" value="Genomic_DNA"/>
</dbReference>
<evidence type="ECO:0008006" key="3">
    <source>
        <dbReference type="Google" id="ProtNLM"/>
    </source>
</evidence>
<dbReference type="CDD" id="cd13121">
    <property type="entry name" value="BF2867_like_C"/>
    <property type="match status" value="1"/>
</dbReference>
<protein>
    <recommendedName>
        <fullName evidence="3">Fimbrillin family protein</fullName>
    </recommendedName>
</protein>
<gene>
    <name evidence="1" type="ORF">DW888_10020</name>
</gene>
<evidence type="ECO:0000313" key="2">
    <source>
        <dbReference type="Proteomes" id="UP000284379"/>
    </source>
</evidence>
<sequence length="313" mass="33316">MIKTPFLISIIALLASCTIIDTETDSAMSHSYPKEIHLSAEVQRTIAQSRAAIGENAPFSATILGWETTSDATTYSDASPSWSTDTKESIIASPTKGSAVVFKNEQYYLTDGGKTFMKAFSPIGKVTGQLYTFGKIEADGSTDVLVSNEIFGTKSSAAPSLAFSHALTQLTFYIQKGESIPEDDMDDVRVIQLNGIQLPVGFDLKSRTLTVSETQNLYALNATAGNGVPIPKDKAVRAGGAVMIAPITGDAELSLTVVTNHGELNVSKVTSTTGNEFRAGISYDITLTFMRKEISSSATVTNWIKGEGGATVE</sequence>
<organism evidence="1 2">
    <name type="scientific">Bacteroides nordii</name>
    <dbReference type="NCBI Taxonomy" id="291645"/>
    <lineage>
        <taxon>Bacteria</taxon>
        <taxon>Pseudomonadati</taxon>
        <taxon>Bacteroidota</taxon>
        <taxon>Bacteroidia</taxon>
        <taxon>Bacteroidales</taxon>
        <taxon>Bacteroidaceae</taxon>
        <taxon>Bacteroides</taxon>
    </lineage>
</organism>
<dbReference type="Gene3D" id="2.60.40.2630">
    <property type="match status" value="1"/>
</dbReference>
<dbReference type="InterPro" id="IPR025049">
    <property type="entry name" value="Mfa-like_1"/>
</dbReference>